<reference evidence="1 2" key="1">
    <citation type="submission" date="2019-02" db="EMBL/GenBank/DDBJ databases">
        <authorList>
            <consortium name="Pathogen Informatics"/>
        </authorList>
    </citation>
    <scope>NUCLEOTIDE SEQUENCE [LARGE SCALE GENOMIC DNA]</scope>
    <source>
        <strain evidence="1 2">3012STDY7078512</strain>
    </source>
</reference>
<evidence type="ECO:0000313" key="2">
    <source>
        <dbReference type="Proteomes" id="UP000396835"/>
    </source>
</evidence>
<accession>A0A449I635</accession>
<proteinExistence type="predicted"/>
<dbReference type="AlphaFoldDB" id="A0A449I635"/>
<dbReference type="Proteomes" id="UP000396835">
    <property type="component" value="Unassembled WGS sequence"/>
</dbReference>
<gene>
    <name evidence="1" type="ORF">NCTC7812_02451</name>
</gene>
<protein>
    <submittedName>
        <fullName evidence="1">Uncharacterized protein</fullName>
    </submittedName>
</protein>
<name>A0A449I635_9BACE</name>
<evidence type="ECO:0000313" key="1">
    <source>
        <dbReference type="EMBL" id="VFB14882.1"/>
    </source>
</evidence>
<organism evidence="1 2">
    <name type="scientific">Prevotella heparinolytica</name>
    <dbReference type="NCBI Taxonomy" id="28113"/>
    <lineage>
        <taxon>Bacteria</taxon>
        <taxon>Pseudomonadati</taxon>
        <taxon>Bacteroidota</taxon>
        <taxon>Bacteroidia</taxon>
        <taxon>Bacteroidales</taxon>
        <taxon>Bacteroidaceae</taxon>
        <taxon>Bacteroides</taxon>
    </lineage>
</organism>
<sequence length="67" mass="7880">MQLHFRAGLKSPWTAYAVHLPFPIYTPTCVSLRLYKCRLTIVQVKAYTCTSVRRCLYKRKTLNIFVL</sequence>
<dbReference type="EMBL" id="CAACYH010000004">
    <property type="protein sequence ID" value="VFB14882.1"/>
    <property type="molecule type" value="Genomic_DNA"/>
</dbReference>